<accession>A0ABV4DYB8</accession>
<protein>
    <submittedName>
        <fullName evidence="9">ABC transporter permease</fullName>
    </submittedName>
</protein>
<dbReference type="Proteomes" id="UP001565220">
    <property type="component" value="Unassembled WGS sequence"/>
</dbReference>
<evidence type="ECO:0000313" key="9">
    <source>
        <dbReference type="EMBL" id="MEY8763891.1"/>
    </source>
</evidence>
<evidence type="ECO:0000259" key="8">
    <source>
        <dbReference type="Pfam" id="PF02687"/>
    </source>
</evidence>
<feature type="domain" description="ABC3 transporter permease C-terminal" evidence="8">
    <location>
        <begin position="247"/>
        <end position="370"/>
    </location>
</feature>
<feature type="transmembrane region" description="Helical" evidence="7">
    <location>
        <begin position="418"/>
        <end position="442"/>
    </location>
</feature>
<feature type="transmembrane region" description="Helical" evidence="7">
    <location>
        <begin position="761"/>
        <end position="784"/>
    </location>
</feature>
<keyword evidence="5 7" id="KW-0472">Membrane</keyword>
<reference evidence="9 10" key="1">
    <citation type="submission" date="2024-08" db="EMBL/GenBank/DDBJ databases">
        <title>Clostridium lapicellarii sp. nov., and Clostridium renhuaiense sp. nov., two species isolated from the mud in a fermentation cellar used for producing sauce-flavour Chinese liquors.</title>
        <authorList>
            <person name="Yang F."/>
            <person name="Wang H."/>
            <person name="Chen L.Q."/>
            <person name="Zhou N."/>
            <person name="Lu J.J."/>
            <person name="Pu X.X."/>
            <person name="Wan B."/>
            <person name="Wang L."/>
            <person name="Liu S.J."/>
        </authorList>
    </citation>
    <scope>NUCLEOTIDE SEQUENCE [LARGE SCALE GENOMIC DNA]</scope>
    <source>
        <strain evidence="9 10">MT-113</strain>
    </source>
</reference>
<evidence type="ECO:0000313" key="10">
    <source>
        <dbReference type="Proteomes" id="UP001565220"/>
    </source>
</evidence>
<comment type="similarity">
    <text evidence="6">Belongs to the ABC-4 integral membrane protein family.</text>
</comment>
<feature type="transmembrane region" description="Helical" evidence="7">
    <location>
        <begin position="339"/>
        <end position="361"/>
    </location>
</feature>
<feature type="domain" description="ABC3 transporter permease C-terminal" evidence="8">
    <location>
        <begin position="712"/>
        <end position="829"/>
    </location>
</feature>
<dbReference type="Pfam" id="PF02687">
    <property type="entry name" value="FtsX"/>
    <property type="match status" value="2"/>
</dbReference>
<gene>
    <name evidence="9" type="ORF">AB8S09_09610</name>
</gene>
<evidence type="ECO:0000256" key="6">
    <source>
        <dbReference type="ARBA" id="ARBA00038076"/>
    </source>
</evidence>
<comment type="subcellular location">
    <subcellularLocation>
        <location evidence="1">Cell membrane</location>
        <topology evidence="1">Multi-pass membrane protein</topology>
    </subcellularLocation>
</comment>
<keyword evidence="3 7" id="KW-0812">Transmembrane</keyword>
<evidence type="ECO:0000256" key="5">
    <source>
        <dbReference type="ARBA" id="ARBA00023136"/>
    </source>
</evidence>
<comment type="caution">
    <text evidence="9">The sequence shown here is derived from an EMBL/GenBank/DDBJ whole genome shotgun (WGS) entry which is preliminary data.</text>
</comment>
<dbReference type="PANTHER" id="PTHR30572">
    <property type="entry name" value="MEMBRANE COMPONENT OF TRANSPORTER-RELATED"/>
    <property type="match status" value="1"/>
</dbReference>
<feature type="transmembrane region" description="Helical" evidence="7">
    <location>
        <begin position="705"/>
        <end position="729"/>
    </location>
</feature>
<proteinExistence type="inferred from homology"/>
<feature type="transmembrane region" description="Helical" evidence="7">
    <location>
        <begin position="297"/>
        <end position="319"/>
    </location>
</feature>
<evidence type="ECO:0000256" key="2">
    <source>
        <dbReference type="ARBA" id="ARBA00022475"/>
    </source>
</evidence>
<evidence type="ECO:0000256" key="3">
    <source>
        <dbReference type="ARBA" id="ARBA00022692"/>
    </source>
</evidence>
<keyword evidence="2" id="KW-1003">Cell membrane</keyword>
<feature type="transmembrane region" description="Helical" evidence="7">
    <location>
        <begin position="238"/>
        <end position="264"/>
    </location>
</feature>
<evidence type="ECO:0000256" key="1">
    <source>
        <dbReference type="ARBA" id="ARBA00004651"/>
    </source>
</evidence>
<evidence type="ECO:0000256" key="7">
    <source>
        <dbReference type="SAM" id="Phobius"/>
    </source>
</evidence>
<sequence>MYSIWDAKVTSTVEKTGYWHGELWDSISGDKLKYITKNPDIETTMIKGNWVTAELSNFKRPYLLMRDADKNFWSDMNLKNTLIKGHLPKRSGEIVVSKLFFTDNPTHKIGDKLTLPIGNRMLNNKVIKTQDYKQTGETFKIKETKTYTIVGELDISGISAYPGYIAMGYLNVSDIRPNDELTVYIRFKNPSKIYKTLPNITKSVGLTKGEYGQYGVMYNTQLLTLYGISDKSNTSTQLIIILAIVAILFLLVMGAFVLIIYNAFSLSANNRIKELSILKSLGATPRQIKYSVLYEGFLLWIVQLPIGLIIGYIFSYIVFSKVNGILSITENYNNIHVSFSWIVIAFFIIMSLITVLLSAYIPARKVSKVSAISGIRQNTQIIKIKKLKRHSIIKKIFGIEGELASSQFSANKKSLRTAVLSISICFILIAGYINIISIYNLADSKNDKEVSHDITLNLDIVDEPSDKMINEIISLPEIKDSVIRRQVRTSTYVTSNQESAIFAKSGGFAGIDFNKYNILKENGKYRIIVNLVGLSDKSFKKYCRDIGTDADQYYKKSNSTGILLNSSYNKPANSKVVQKIPLLNTKQGSKMLLYEKVDDDMKTNNKFYVNIGDVTEKSPSDLDGNRYSLAFIVPMKNYKHIISDFSSDRKLESNIMSIDLLVGDKASPNVKKKLTRICNSYLGSQDFRTWSLLEEKNHKELVQSAVAFAVFAVALMIGIIGIFNAFSTISNNIRLRRKEFAMLRSVGLTPRGLNKMLILEGLFFALRPIIIGIPVVLAICWFMLRLTAITWNEFIAVFQGKAISIYIILMFIAIFLSYWFSAKSVKQSNIIEAMKDELG</sequence>
<organism evidence="9 10">
    <name type="scientific">Clostridium lapidicellarium</name>
    <dbReference type="NCBI Taxonomy" id="3240931"/>
    <lineage>
        <taxon>Bacteria</taxon>
        <taxon>Bacillati</taxon>
        <taxon>Bacillota</taxon>
        <taxon>Clostridia</taxon>
        <taxon>Eubacteriales</taxon>
        <taxon>Clostridiaceae</taxon>
        <taxon>Clostridium</taxon>
    </lineage>
</organism>
<dbReference type="InterPro" id="IPR003838">
    <property type="entry name" value="ABC3_permease_C"/>
</dbReference>
<dbReference type="InterPro" id="IPR050250">
    <property type="entry name" value="Macrolide_Exporter_MacB"/>
</dbReference>
<dbReference type="PANTHER" id="PTHR30572:SF4">
    <property type="entry name" value="ABC TRANSPORTER PERMEASE YTRF"/>
    <property type="match status" value="1"/>
</dbReference>
<keyword evidence="4 7" id="KW-1133">Transmembrane helix</keyword>
<dbReference type="RefSeq" id="WP_294182764.1">
    <property type="nucleotide sequence ID" value="NZ_JBGFFE010000012.1"/>
</dbReference>
<name>A0ABV4DYB8_9CLOT</name>
<dbReference type="EMBL" id="JBGFFE010000012">
    <property type="protein sequence ID" value="MEY8763891.1"/>
    <property type="molecule type" value="Genomic_DNA"/>
</dbReference>
<evidence type="ECO:0000256" key="4">
    <source>
        <dbReference type="ARBA" id="ARBA00022989"/>
    </source>
</evidence>
<feature type="transmembrane region" description="Helical" evidence="7">
    <location>
        <begin position="796"/>
        <end position="820"/>
    </location>
</feature>
<keyword evidence="10" id="KW-1185">Reference proteome</keyword>